<keyword evidence="6" id="KW-0999">Mitochondrion inner membrane</keyword>
<dbReference type="InterPro" id="IPR023395">
    <property type="entry name" value="MCP_dom_sf"/>
</dbReference>
<dbReference type="InterPro" id="IPR044677">
    <property type="entry name" value="SLC25A3/Pic2/Mir1-like"/>
</dbReference>
<keyword evidence="7 12" id="KW-1133">Transmembrane helix</keyword>
<evidence type="ECO:0008006" key="15">
    <source>
        <dbReference type="Google" id="ProtNLM"/>
    </source>
</evidence>
<evidence type="ECO:0000256" key="11">
    <source>
        <dbReference type="RuleBase" id="RU000488"/>
    </source>
</evidence>
<keyword evidence="9 10" id="KW-0472">Membrane</keyword>
<evidence type="ECO:0000256" key="3">
    <source>
        <dbReference type="ARBA" id="ARBA00022448"/>
    </source>
</evidence>
<dbReference type="Gene3D" id="1.50.40.10">
    <property type="entry name" value="Mitochondrial carrier domain"/>
    <property type="match status" value="1"/>
</dbReference>
<dbReference type="PANTHER" id="PTHR45671">
    <property type="entry name" value="SOLUTE CARRIER FAMILY 25 (MITOCHONDRIAL CARRIER PHOSPHATE CARRIER), MEMBER 3, LIKE-RELATED-RELATED"/>
    <property type="match status" value="1"/>
</dbReference>
<dbReference type="AlphaFoldDB" id="A0AB34K362"/>
<proteinExistence type="inferred from homology"/>
<dbReference type="SUPFAM" id="SSF103506">
    <property type="entry name" value="Mitochondrial carrier"/>
    <property type="match status" value="1"/>
</dbReference>
<evidence type="ECO:0000256" key="4">
    <source>
        <dbReference type="ARBA" id="ARBA00022692"/>
    </source>
</evidence>
<keyword evidence="3 11" id="KW-0813">Transport</keyword>
<feature type="repeat" description="Solcar" evidence="10">
    <location>
        <begin position="17"/>
        <end position="101"/>
    </location>
</feature>
<dbReference type="Proteomes" id="UP001515480">
    <property type="component" value="Unassembled WGS sequence"/>
</dbReference>
<dbReference type="InterPro" id="IPR018108">
    <property type="entry name" value="MCP_transmembrane"/>
</dbReference>
<sequence length="127" mass="13589">MMTVSSSFPSLQESEFSSALLSLLSGCVAGIAAAAVSNPADALLTQSQSTDKDSPASPIDALLQILREDPSALFSGLIPRCVFFGALIAGQFLLYDFFKQLFGVSTNDITMVLDVFADRLSFYEGEY</sequence>
<evidence type="ECO:0000256" key="9">
    <source>
        <dbReference type="ARBA" id="ARBA00023136"/>
    </source>
</evidence>
<protein>
    <recommendedName>
        <fullName evidence="15">ADP,ATP carrier protein</fullName>
    </recommendedName>
</protein>
<keyword evidence="4 10" id="KW-0812">Transmembrane</keyword>
<comment type="subcellular location">
    <subcellularLocation>
        <location evidence="1">Mitochondrion inner membrane</location>
        <topology evidence="1">Multi-pass membrane protein</topology>
    </subcellularLocation>
</comment>
<dbReference type="GO" id="GO:0005315">
    <property type="term" value="F:phosphate transmembrane transporter activity"/>
    <property type="evidence" value="ECO:0007669"/>
    <property type="project" value="InterPro"/>
</dbReference>
<evidence type="ECO:0000256" key="6">
    <source>
        <dbReference type="ARBA" id="ARBA00022792"/>
    </source>
</evidence>
<evidence type="ECO:0000256" key="12">
    <source>
        <dbReference type="SAM" id="Phobius"/>
    </source>
</evidence>
<keyword evidence="14" id="KW-1185">Reference proteome</keyword>
<feature type="transmembrane region" description="Helical" evidence="12">
    <location>
        <begin position="72"/>
        <end position="95"/>
    </location>
</feature>
<reference evidence="13 14" key="1">
    <citation type="journal article" date="2024" name="Science">
        <title>Giant polyketide synthase enzymes in the biosynthesis of giant marine polyether toxins.</title>
        <authorList>
            <person name="Fallon T.R."/>
            <person name="Shende V.V."/>
            <person name="Wierzbicki I.H."/>
            <person name="Pendleton A.L."/>
            <person name="Watervoot N.F."/>
            <person name="Auber R.P."/>
            <person name="Gonzalez D.J."/>
            <person name="Wisecaver J.H."/>
            <person name="Moore B.S."/>
        </authorList>
    </citation>
    <scope>NUCLEOTIDE SEQUENCE [LARGE SCALE GENOMIC DNA]</scope>
    <source>
        <strain evidence="13 14">12B1</strain>
    </source>
</reference>
<keyword evidence="8" id="KW-0496">Mitochondrion</keyword>
<dbReference type="EMBL" id="JBGBPQ010000002">
    <property type="protein sequence ID" value="KAL1528484.1"/>
    <property type="molecule type" value="Genomic_DNA"/>
</dbReference>
<gene>
    <name evidence="13" type="ORF">AB1Y20_009827</name>
</gene>
<evidence type="ECO:0000256" key="2">
    <source>
        <dbReference type="ARBA" id="ARBA00006375"/>
    </source>
</evidence>
<comment type="caution">
    <text evidence="13">The sequence shown here is derived from an EMBL/GenBank/DDBJ whole genome shotgun (WGS) entry which is preliminary data.</text>
</comment>
<dbReference type="GO" id="GO:0005743">
    <property type="term" value="C:mitochondrial inner membrane"/>
    <property type="evidence" value="ECO:0007669"/>
    <property type="project" value="UniProtKB-SubCell"/>
</dbReference>
<evidence type="ECO:0000256" key="10">
    <source>
        <dbReference type="PROSITE-ProRule" id="PRU00282"/>
    </source>
</evidence>
<dbReference type="PANTHER" id="PTHR45671:SF12">
    <property type="entry name" value="MITOCHONDRIAL PHOSPHATE CARRIER PROTEIN"/>
    <property type="match status" value="1"/>
</dbReference>
<evidence type="ECO:0000256" key="5">
    <source>
        <dbReference type="ARBA" id="ARBA00022737"/>
    </source>
</evidence>
<name>A0AB34K362_PRYPA</name>
<evidence type="ECO:0000313" key="14">
    <source>
        <dbReference type="Proteomes" id="UP001515480"/>
    </source>
</evidence>
<dbReference type="PROSITE" id="PS50920">
    <property type="entry name" value="SOLCAR"/>
    <property type="match status" value="1"/>
</dbReference>
<evidence type="ECO:0000313" key="13">
    <source>
        <dbReference type="EMBL" id="KAL1528484.1"/>
    </source>
</evidence>
<dbReference type="GO" id="GO:1990547">
    <property type="term" value="P:mitochondrial phosphate ion transmembrane transport"/>
    <property type="evidence" value="ECO:0007669"/>
    <property type="project" value="InterPro"/>
</dbReference>
<organism evidence="13 14">
    <name type="scientific">Prymnesium parvum</name>
    <name type="common">Toxic golden alga</name>
    <dbReference type="NCBI Taxonomy" id="97485"/>
    <lineage>
        <taxon>Eukaryota</taxon>
        <taxon>Haptista</taxon>
        <taxon>Haptophyta</taxon>
        <taxon>Prymnesiophyceae</taxon>
        <taxon>Prymnesiales</taxon>
        <taxon>Prymnesiaceae</taxon>
        <taxon>Prymnesium</taxon>
    </lineage>
</organism>
<accession>A0AB34K362</accession>
<comment type="similarity">
    <text evidence="2 11">Belongs to the mitochondrial carrier (TC 2.A.29) family.</text>
</comment>
<evidence type="ECO:0000256" key="1">
    <source>
        <dbReference type="ARBA" id="ARBA00004448"/>
    </source>
</evidence>
<evidence type="ECO:0000256" key="7">
    <source>
        <dbReference type="ARBA" id="ARBA00022989"/>
    </source>
</evidence>
<keyword evidence="5" id="KW-0677">Repeat</keyword>
<dbReference type="Pfam" id="PF00153">
    <property type="entry name" value="Mito_carr"/>
    <property type="match status" value="1"/>
</dbReference>
<evidence type="ECO:0000256" key="8">
    <source>
        <dbReference type="ARBA" id="ARBA00023128"/>
    </source>
</evidence>